<dbReference type="EMBL" id="CP002039">
    <property type="protein sequence ID" value="ADJ65013.1"/>
    <property type="molecule type" value="Genomic_DNA"/>
</dbReference>
<dbReference type="PANTHER" id="PTHR30273">
    <property type="entry name" value="PERIPLASMIC SIGNAL SENSOR AND SIGMA FACTOR ACTIVATOR FECR-RELATED"/>
    <property type="match status" value="1"/>
</dbReference>
<dbReference type="InterPro" id="IPR012373">
    <property type="entry name" value="Ferrdict_sens_TM"/>
</dbReference>
<dbReference type="PIRSF" id="PIRSF018266">
    <property type="entry name" value="FecR"/>
    <property type="match status" value="1"/>
</dbReference>
<dbReference type="InterPro" id="IPR032623">
    <property type="entry name" value="FecR_N"/>
</dbReference>
<dbReference type="KEGG" id="hse:Hsero_3534"/>
<dbReference type="Gene3D" id="2.60.120.1440">
    <property type="match status" value="1"/>
</dbReference>
<name>D8IQA1_HERSS</name>
<organism evidence="3 4">
    <name type="scientific">Herbaspirillum seropedicae (strain SmR1)</name>
    <dbReference type="NCBI Taxonomy" id="757424"/>
    <lineage>
        <taxon>Bacteria</taxon>
        <taxon>Pseudomonadati</taxon>
        <taxon>Pseudomonadota</taxon>
        <taxon>Betaproteobacteria</taxon>
        <taxon>Burkholderiales</taxon>
        <taxon>Oxalobacteraceae</taxon>
        <taxon>Herbaspirillum</taxon>
    </lineage>
</organism>
<accession>D8IQA1</accession>
<reference evidence="3 4" key="1">
    <citation type="submission" date="2010-04" db="EMBL/GenBank/DDBJ databases">
        <title>The genome of Herbaspirillum seropedicae SmR1, an endophytic, nitrogen-fixing, plant-growth promoting beta-Proteobacteria.</title>
        <authorList>
            <person name="Pedrosa F.O."/>
            <person name="Monteiro R.A."/>
            <person name="Wassem R."/>
            <person name="Cruz L.M."/>
            <person name="Ayub R.A."/>
            <person name="Colauto N.B."/>
            <person name="Fernandez M.A."/>
            <person name="Fungaro M.H.P."/>
            <person name="Grisard E.C."/>
            <person name="Hungria M."/>
            <person name="Madeira H.M.F."/>
            <person name="Nodari R.O."/>
            <person name="Osaku C.A."/>
            <person name="Petzl-Erler M.L."/>
            <person name="Terenzi H."/>
            <person name="Vieira L.G.E."/>
            <person name="Almeida M.I.M."/>
            <person name="Alves L.R."/>
            <person name="Arantes O.M.N."/>
            <person name="Balsanelli E."/>
            <person name="Barcellos F.G."/>
            <person name="Baura V.A."/>
            <person name="Binde D.R."/>
            <person name="Campo R.J."/>
            <person name="Chubatsu L.S."/>
            <person name="Chueire L.M.O."/>
            <person name="Ciferri R.R."/>
            <person name="Correa L.C."/>
            <person name="da Conceicao Silva J.L."/>
            <person name="Dabul A.N.G."/>
            <person name="Dambros B.P."/>
            <person name="Faoro H."/>
            <person name="Favetti A."/>
            <person name="Friedermann G."/>
            <person name="Furlaneto M.C."/>
            <person name="Gasques L.S."/>
            <person name="Gimenes C.C.T."/>
            <person name="Gioppo N.M.R."/>
            <person name="Glienke-Blanco C."/>
            <person name="Godoy L.P."/>
            <person name="Guerra M.P."/>
            <person name="Karp S."/>
            <person name="Kava-Cordeiro V."/>
            <person name="Margarido V.P."/>
            <person name="Mathioni S.M."/>
            <person name="Menck-Soares M.A."/>
            <person name="Murace N.K."/>
            <person name="Nicolas M.F."/>
            <person name="Oliveira C.E.C."/>
            <person name="Pagnan N.A.B."/>
            <person name="Pamphile J.A."/>
            <person name="Patussi E.V."/>
            <person name="Pereira L.F.P."/>
            <person name="Pereira-Ferrari L."/>
            <person name="Pinto F.G.S."/>
            <person name="Precoma C."/>
            <person name="Prioli A.J."/>
            <person name="Prioli S.M.A.P."/>
            <person name="Raittz R.T."/>
            <person name="Ramos H.J.O."/>
            <person name="Ribeiro E.M.S.F."/>
            <person name="Rigo L.U."/>
            <person name="Rocha C.L.M.S.C."/>
            <person name="Rocha S.N."/>
            <person name="Santos K."/>
            <person name="Satori D."/>
            <person name="Silva A.G."/>
            <person name="Simao R.C.G."/>
            <person name="Soares M.A.M."/>
            <person name="Souza E.M."/>
            <person name="Steffens M.B.R."/>
            <person name="Steindel M."/>
            <person name="Tadra-Sfeir M.Z."/>
            <person name="Takahashi E.K."/>
            <person name="Torres R.A."/>
            <person name="Valle J.S."/>
            <person name="Vernal J.I."/>
            <person name="Vilas-Boas L.A."/>
            <person name="Watanabe M.A.E."/>
            <person name="Weiss V.A."/>
            <person name="Yates M.A."/>
            <person name="Souza E.M."/>
        </authorList>
    </citation>
    <scope>NUCLEOTIDE SEQUENCE [LARGE SCALE GENOMIC DNA]</scope>
    <source>
        <strain evidence="3 4">SmR1</strain>
    </source>
</reference>
<dbReference type="AlphaFoldDB" id="D8IQA1"/>
<protein>
    <submittedName>
        <fullName evidence="3">Fe2+-dicitrate sensor, membrane component protein</fullName>
    </submittedName>
</protein>
<dbReference type="OrthoDB" id="1100567at2"/>
<dbReference type="GO" id="GO:0016989">
    <property type="term" value="F:sigma factor antagonist activity"/>
    <property type="evidence" value="ECO:0007669"/>
    <property type="project" value="TreeGrafter"/>
</dbReference>
<evidence type="ECO:0000313" key="3">
    <source>
        <dbReference type="EMBL" id="ADJ65013.1"/>
    </source>
</evidence>
<dbReference type="Proteomes" id="UP000000329">
    <property type="component" value="Chromosome"/>
</dbReference>
<dbReference type="STRING" id="757424.Hsero_3534"/>
<dbReference type="Pfam" id="PF16220">
    <property type="entry name" value="DUF4880"/>
    <property type="match status" value="1"/>
</dbReference>
<dbReference type="RefSeq" id="WP_013235477.1">
    <property type="nucleotide sequence ID" value="NC_014323.1"/>
</dbReference>
<dbReference type="Pfam" id="PF04773">
    <property type="entry name" value="FecR"/>
    <property type="match status" value="1"/>
</dbReference>
<sequence length="316" mass="33844">MGKDEKIVEQAIEWMLQLEQGDLPPGERAAFEQWKAADPRHAMAYANLSQSVQQFDVPRQVGAAPVILRNTLQQKSKRRKALKRIAALAGLAVGAAALLDRVTPVAALTADLHTGTGQRQRTTLADGSIITLNARSAIDHLISPVLRQVRLLEGEIQVQIAAANALPFSIETVHGSVSATAGTLMLGLQPLRTDLVAQQAAALLSTRNGQHATLAAGQRTWFDQDEIGAPRAAGGAENSWVEGYYTASDNSLEEVVAALRPYRKGLLRLDPAVAQLRISGAFPLDDTDRALSALASALPITVNRVSPYWVSISGRS</sequence>
<dbReference type="GeneID" id="29390021"/>
<evidence type="ECO:0000313" key="4">
    <source>
        <dbReference type="Proteomes" id="UP000000329"/>
    </source>
</evidence>
<dbReference type="PANTHER" id="PTHR30273:SF2">
    <property type="entry name" value="PROTEIN FECR"/>
    <property type="match status" value="1"/>
</dbReference>
<feature type="domain" description="FecR protein" evidence="1">
    <location>
        <begin position="111"/>
        <end position="184"/>
    </location>
</feature>
<dbReference type="InterPro" id="IPR006860">
    <property type="entry name" value="FecR"/>
</dbReference>
<proteinExistence type="predicted"/>
<dbReference type="HOGENOM" id="CLU_050192_0_0_4"/>
<evidence type="ECO:0000259" key="2">
    <source>
        <dbReference type="Pfam" id="PF16220"/>
    </source>
</evidence>
<keyword evidence="4" id="KW-1185">Reference proteome</keyword>
<feature type="domain" description="FecR N-terminal" evidence="2">
    <location>
        <begin position="9"/>
        <end position="49"/>
    </location>
</feature>
<gene>
    <name evidence="3" type="primary">fecR</name>
    <name evidence="3" type="ordered locus">Hsero_3534</name>
</gene>
<evidence type="ECO:0000259" key="1">
    <source>
        <dbReference type="Pfam" id="PF04773"/>
    </source>
</evidence>
<dbReference type="eggNOG" id="COG3712">
    <property type="taxonomic scope" value="Bacteria"/>
</dbReference>